<dbReference type="AlphaFoldDB" id="A0A1F6BY94"/>
<sequence length="62" mass="6141">MKTHSSSGLNGHSEKLLDGAGTSNVDLGLKDDVMMATDSGFDDSPGGGSSQGKNALGDADVS</sequence>
<protein>
    <submittedName>
        <fullName evidence="2">Uncharacterized protein</fullName>
    </submittedName>
</protein>
<dbReference type="Proteomes" id="UP000176322">
    <property type="component" value="Unassembled WGS sequence"/>
</dbReference>
<comment type="caution">
    <text evidence="2">The sequence shown here is derived from an EMBL/GenBank/DDBJ whole genome shotgun (WGS) entry which is preliminary data.</text>
</comment>
<gene>
    <name evidence="2" type="ORF">A2837_01775</name>
</gene>
<evidence type="ECO:0000313" key="2">
    <source>
        <dbReference type="EMBL" id="OGG41919.1"/>
    </source>
</evidence>
<proteinExistence type="predicted"/>
<feature type="region of interest" description="Disordered" evidence="1">
    <location>
        <begin position="1"/>
        <end position="62"/>
    </location>
</feature>
<evidence type="ECO:0000313" key="3">
    <source>
        <dbReference type="Proteomes" id="UP000176322"/>
    </source>
</evidence>
<dbReference type="EMBL" id="MFKO01000002">
    <property type="protein sequence ID" value="OGG41919.1"/>
    <property type="molecule type" value="Genomic_DNA"/>
</dbReference>
<organism evidence="2 3">
    <name type="scientific">Candidatus Kaiserbacteria bacterium RIFCSPHIGHO2_01_FULL_46_22</name>
    <dbReference type="NCBI Taxonomy" id="1798475"/>
    <lineage>
        <taxon>Bacteria</taxon>
        <taxon>Candidatus Kaiseribacteriota</taxon>
    </lineage>
</organism>
<name>A0A1F6BY94_9BACT</name>
<accession>A0A1F6BY94</accession>
<feature type="compositionally biased region" description="Polar residues" evidence="1">
    <location>
        <begin position="1"/>
        <end position="10"/>
    </location>
</feature>
<reference evidence="2 3" key="1">
    <citation type="journal article" date="2016" name="Nat. Commun.">
        <title>Thousands of microbial genomes shed light on interconnected biogeochemical processes in an aquifer system.</title>
        <authorList>
            <person name="Anantharaman K."/>
            <person name="Brown C.T."/>
            <person name="Hug L.A."/>
            <person name="Sharon I."/>
            <person name="Castelle C.J."/>
            <person name="Probst A.J."/>
            <person name="Thomas B.C."/>
            <person name="Singh A."/>
            <person name="Wilkins M.J."/>
            <person name="Karaoz U."/>
            <person name="Brodie E.L."/>
            <person name="Williams K.H."/>
            <person name="Hubbard S.S."/>
            <person name="Banfield J.F."/>
        </authorList>
    </citation>
    <scope>NUCLEOTIDE SEQUENCE [LARGE SCALE GENOMIC DNA]</scope>
</reference>
<evidence type="ECO:0000256" key="1">
    <source>
        <dbReference type="SAM" id="MobiDB-lite"/>
    </source>
</evidence>